<dbReference type="InterPro" id="IPR023828">
    <property type="entry name" value="Peptidase_S8_Ser-AS"/>
</dbReference>
<dbReference type="InterPro" id="IPR013783">
    <property type="entry name" value="Ig-like_fold"/>
</dbReference>
<organism evidence="6">
    <name type="scientific">mine drainage metagenome</name>
    <dbReference type="NCBI Taxonomy" id="410659"/>
    <lineage>
        <taxon>unclassified sequences</taxon>
        <taxon>metagenomes</taxon>
        <taxon>ecological metagenomes</taxon>
    </lineage>
</organism>
<dbReference type="PANTHER" id="PTHR14218:SF15">
    <property type="entry name" value="TRIPEPTIDYL-PEPTIDASE 1"/>
    <property type="match status" value="1"/>
</dbReference>
<evidence type="ECO:0000256" key="1">
    <source>
        <dbReference type="ARBA" id="ARBA00022670"/>
    </source>
</evidence>
<dbReference type="SUPFAM" id="SSF52743">
    <property type="entry name" value="Subtilisin-like"/>
    <property type="match status" value="1"/>
</dbReference>
<keyword evidence="4" id="KW-0812">Transmembrane</keyword>
<evidence type="ECO:0000256" key="2">
    <source>
        <dbReference type="ARBA" id="ARBA00022801"/>
    </source>
</evidence>
<reference evidence="6" key="1">
    <citation type="submission" date="2009-10" db="EMBL/GenBank/DDBJ databases">
        <title>Diversity of trophic interactions inside an arsenic-rich microbial ecosystem.</title>
        <authorList>
            <person name="Bertin P.N."/>
            <person name="Heinrich-Salmeron A."/>
            <person name="Pelletier E."/>
            <person name="Goulhen-Chollet F."/>
            <person name="Arsene-Ploetze F."/>
            <person name="Gallien S."/>
            <person name="Calteau A."/>
            <person name="Vallenet D."/>
            <person name="Casiot C."/>
            <person name="Chane-Woon-Ming B."/>
            <person name="Giloteaux L."/>
            <person name="Barakat M."/>
            <person name="Bonnefoy V."/>
            <person name="Bruneel O."/>
            <person name="Chandler M."/>
            <person name="Cleiss J."/>
            <person name="Duran R."/>
            <person name="Elbaz-Poulichet F."/>
            <person name="Fonknechten N."/>
            <person name="Lauga B."/>
            <person name="Mornico D."/>
            <person name="Ortet P."/>
            <person name="Schaeffer C."/>
            <person name="Siguier P."/>
            <person name="Alexander Thil Smith A."/>
            <person name="Van Dorsselaer A."/>
            <person name="Weissenbach J."/>
            <person name="Medigue C."/>
            <person name="Le Paslier D."/>
        </authorList>
    </citation>
    <scope>NUCLEOTIDE SEQUENCE</scope>
</reference>
<evidence type="ECO:0000259" key="5">
    <source>
        <dbReference type="Pfam" id="PF16640"/>
    </source>
</evidence>
<keyword evidence="3" id="KW-0720">Serine protease</keyword>
<dbReference type="GO" id="GO:0006508">
    <property type="term" value="P:proteolysis"/>
    <property type="evidence" value="ECO:0007669"/>
    <property type="project" value="UniProtKB-KW"/>
</dbReference>
<feature type="domain" description="Bacterial Ig-like" evidence="5">
    <location>
        <begin position="349"/>
        <end position="440"/>
    </location>
</feature>
<dbReference type="InterPro" id="IPR032109">
    <property type="entry name" value="Big_3_5"/>
</dbReference>
<accession>E6QHN6</accession>
<evidence type="ECO:0000256" key="3">
    <source>
        <dbReference type="ARBA" id="ARBA00022825"/>
    </source>
</evidence>
<protein>
    <recommendedName>
        <fullName evidence="5">Bacterial Ig-like domain-containing protein</fullName>
    </recommendedName>
</protein>
<feature type="domain" description="Bacterial Ig-like" evidence="5">
    <location>
        <begin position="127"/>
        <end position="224"/>
    </location>
</feature>
<dbReference type="InterPro" id="IPR050819">
    <property type="entry name" value="Tripeptidyl-peptidase_I"/>
</dbReference>
<feature type="transmembrane region" description="Helical" evidence="4">
    <location>
        <begin position="568"/>
        <end position="585"/>
    </location>
</feature>
<comment type="caution">
    <text evidence="6">The sequence shown here is derived from an EMBL/GenBank/DDBJ whole genome shotgun (WGS) entry which is preliminary data.</text>
</comment>
<dbReference type="InterPro" id="IPR036852">
    <property type="entry name" value="Peptidase_S8/S53_dom_sf"/>
</dbReference>
<dbReference type="GO" id="GO:0008240">
    <property type="term" value="F:tripeptidyl-peptidase activity"/>
    <property type="evidence" value="ECO:0007669"/>
    <property type="project" value="TreeGrafter"/>
</dbReference>
<keyword evidence="4" id="KW-0472">Membrane</keyword>
<name>E6QHN6_9ZZZZ</name>
<dbReference type="EMBL" id="CABQ01000015">
    <property type="protein sequence ID" value="CBI06750.1"/>
    <property type="molecule type" value="Genomic_DNA"/>
</dbReference>
<dbReference type="Pfam" id="PF16640">
    <property type="entry name" value="Big_3_5"/>
    <property type="match status" value="3"/>
</dbReference>
<feature type="domain" description="Bacterial Ig-like" evidence="5">
    <location>
        <begin position="259"/>
        <end position="340"/>
    </location>
</feature>
<dbReference type="Gene3D" id="3.40.50.200">
    <property type="entry name" value="Peptidase S8/S53 domain"/>
    <property type="match status" value="1"/>
</dbReference>
<proteinExistence type="predicted"/>
<evidence type="ECO:0000313" key="6">
    <source>
        <dbReference type="EMBL" id="CBI06750.1"/>
    </source>
</evidence>
<keyword evidence="4" id="KW-1133">Transmembrane helix</keyword>
<keyword evidence="2" id="KW-0378">Hydrolase</keyword>
<dbReference type="Gene3D" id="2.60.40.10">
    <property type="entry name" value="Immunoglobulins"/>
    <property type="match status" value="3"/>
</dbReference>
<evidence type="ECO:0000256" key="4">
    <source>
        <dbReference type="SAM" id="Phobius"/>
    </source>
</evidence>
<gene>
    <name evidence="6" type="ORF">CARN6_0017</name>
</gene>
<dbReference type="AlphaFoldDB" id="E6QHN6"/>
<dbReference type="PANTHER" id="PTHR14218">
    <property type="entry name" value="PROTEASE S8 TRIPEPTIDYL PEPTIDASE I CLN2"/>
    <property type="match status" value="1"/>
</dbReference>
<feature type="transmembrane region" description="Helical" evidence="4">
    <location>
        <begin position="545"/>
        <end position="561"/>
    </location>
</feature>
<dbReference type="PROSITE" id="PS00138">
    <property type="entry name" value="SUBTILASE_SER"/>
    <property type="match status" value="1"/>
</dbReference>
<keyword evidence="1" id="KW-0645">Protease</keyword>
<sequence>MDCTPNSAGQSNIMGVGGTSAAAPAFAAMLALVRQSTGQRQGQADSVLYNLARTSPAVFHDITTGNNAVSCGASSLNCQQNASGYTFLTGYNAAAGFDLATGLGSVDTAAMITGWSSAPLGTTTTQLTLSPASIQHGQVVTVNATVSGASTTPTGTVALVAQNSATPPAQTGSSIGSYPLLTAGSTGNLSLNNLPGGSYNAVASYGGSAMLSGSVSQPVAVNVAPESSTTLVNYTALDPATGATTGNAVVPYGFLVTFTAQPYGNHSTTTAGVLQPDGFATGTVQFTLNATALGAQPLGIEGTAATTASVMPTSANSLTAAYSGDPSFNASSAARSFTVTPGTTTLTMASSATAYTGLPIPFTVTLATDSLGVAPTGVVTLMNGSTTIASATLLGTAAGQSALASGTATLVVSDPPAGSNTLIASYSGDGNYAASTSPGIAIQGKSNFSLTAPPLTVTSTHSTGADTLTLTSLSGYAGTVNLTCTLLNSSSAAAPPQCALDPASETLAASGSASPLLLVFGAGTKLPIGVSAGSFLPLAANHRRLLFTLLVLLCLLTGIPARRRSWRAMLSLFVLALLMTAGVSACGSQGSLISAGNYQVQVTGTDSKDATISTSVTIDVAVQ</sequence>
<dbReference type="GO" id="GO:0004252">
    <property type="term" value="F:serine-type endopeptidase activity"/>
    <property type="evidence" value="ECO:0007669"/>
    <property type="project" value="InterPro"/>
</dbReference>